<evidence type="ECO:0000256" key="1">
    <source>
        <dbReference type="SAM" id="MobiDB-lite"/>
    </source>
</evidence>
<evidence type="ECO:0000313" key="2">
    <source>
        <dbReference type="EMBL" id="JAD75538.1"/>
    </source>
</evidence>
<reference evidence="2" key="2">
    <citation type="journal article" date="2015" name="Data Brief">
        <title>Shoot transcriptome of the giant reed, Arundo donax.</title>
        <authorList>
            <person name="Barrero R.A."/>
            <person name="Guerrero F.D."/>
            <person name="Moolhuijzen P."/>
            <person name="Goolsby J.A."/>
            <person name="Tidwell J."/>
            <person name="Bellgard S.E."/>
            <person name="Bellgard M.I."/>
        </authorList>
    </citation>
    <scope>NUCLEOTIDE SEQUENCE</scope>
    <source>
        <tissue evidence="2">Shoot tissue taken approximately 20 cm above the soil surface</tissue>
    </source>
</reference>
<dbReference type="AlphaFoldDB" id="A0A0A9CM65"/>
<name>A0A0A9CM65_ARUDO</name>
<protein>
    <submittedName>
        <fullName evidence="2">Uncharacterized protein</fullName>
    </submittedName>
</protein>
<feature type="compositionally biased region" description="Basic and acidic residues" evidence="1">
    <location>
        <begin position="190"/>
        <end position="200"/>
    </location>
</feature>
<feature type="compositionally biased region" description="Acidic residues" evidence="1">
    <location>
        <begin position="276"/>
        <end position="302"/>
    </location>
</feature>
<proteinExistence type="predicted"/>
<feature type="compositionally biased region" description="Basic residues" evidence="1">
    <location>
        <begin position="116"/>
        <end position="125"/>
    </location>
</feature>
<feature type="compositionally biased region" description="Basic and acidic residues" evidence="1">
    <location>
        <begin position="1"/>
        <end position="16"/>
    </location>
</feature>
<accession>A0A0A9CM65</accession>
<feature type="compositionally biased region" description="Acidic residues" evidence="1">
    <location>
        <begin position="137"/>
        <end position="147"/>
    </location>
</feature>
<sequence>MDEEAAAKRKETRENNATKAVASKAPRRKQTKNAAANSQKVENATSDPAENAVEPVVVKRGPQRKKQAKKDSDDEEEFVPALKDRLAAFSLNDPSPDRSAMETDTTEEQQNENKGRKAPSKRGAAKKASSSLVAISSDDEDEDDDFTMEGVSEVQPQKKGRGKKATATEKQKAAATRKRAPAQGKAMRQKKIEEMIKPTDDSNTSAPPEKKVRKMRDSPFNKKSGSILQRGVTAAATSSNSAEASSPSGSSAEPIAAPQPRRTSRATKKPVVYVSESDESDDEVVELTDDSEFNVDGASDDD</sequence>
<feature type="region of interest" description="Disordered" evidence="1">
    <location>
        <begin position="1"/>
        <end position="302"/>
    </location>
</feature>
<reference evidence="2" key="1">
    <citation type="submission" date="2014-09" db="EMBL/GenBank/DDBJ databases">
        <authorList>
            <person name="Magalhaes I.L.F."/>
            <person name="Oliveira U."/>
            <person name="Santos F.R."/>
            <person name="Vidigal T.H.D.A."/>
            <person name="Brescovit A.D."/>
            <person name="Santos A.J."/>
        </authorList>
    </citation>
    <scope>NUCLEOTIDE SEQUENCE</scope>
    <source>
        <tissue evidence="2">Shoot tissue taken approximately 20 cm above the soil surface</tissue>
    </source>
</reference>
<feature type="compositionally biased region" description="Low complexity" evidence="1">
    <location>
        <begin position="234"/>
        <end position="258"/>
    </location>
</feature>
<dbReference type="EMBL" id="GBRH01222357">
    <property type="protein sequence ID" value="JAD75538.1"/>
    <property type="molecule type" value="Transcribed_RNA"/>
</dbReference>
<feature type="compositionally biased region" description="Polar residues" evidence="1">
    <location>
        <begin position="32"/>
        <end position="48"/>
    </location>
</feature>
<organism evidence="2">
    <name type="scientific">Arundo donax</name>
    <name type="common">Giant reed</name>
    <name type="synonym">Donax arundinaceus</name>
    <dbReference type="NCBI Taxonomy" id="35708"/>
    <lineage>
        <taxon>Eukaryota</taxon>
        <taxon>Viridiplantae</taxon>
        <taxon>Streptophyta</taxon>
        <taxon>Embryophyta</taxon>
        <taxon>Tracheophyta</taxon>
        <taxon>Spermatophyta</taxon>
        <taxon>Magnoliopsida</taxon>
        <taxon>Liliopsida</taxon>
        <taxon>Poales</taxon>
        <taxon>Poaceae</taxon>
        <taxon>PACMAD clade</taxon>
        <taxon>Arundinoideae</taxon>
        <taxon>Arundineae</taxon>
        <taxon>Arundo</taxon>
    </lineage>
</organism>